<dbReference type="SMART" id="SM00271">
    <property type="entry name" value="DnaJ"/>
    <property type="match status" value="1"/>
</dbReference>
<accession>A0A7C8I768</accession>
<protein>
    <recommendedName>
        <fullName evidence="3">J domain-containing protein</fullName>
    </recommendedName>
</protein>
<dbReference type="SUPFAM" id="SSF46565">
    <property type="entry name" value="Chaperone J-domain"/>
    <property type="match status" value="1"/>
</dbReference>
<evidence type="ECO:0000259" key="3">
    <source>
        <dbReference type="PROSITE" id="PS50076"/>
    </source>
</evidence>
<evidence type="ECO:0000313" key="5">
    <source>
        <dbReference type="Proteomes" id="UP000481861"/>
    </source>
</evidence>
<dbReference type="Proteomes" id="UP000481861">
    <property type="component" value="Unassembled WGS sequence"/>
</dbReference>
<dbReference type="PRINTS" id="PR00625">
    <property type="entry name" value="JDOMAIN"/>
</dbReference>
<evidence type="ECO:0000256" key="2">
    <source>
        <dbReference type="SAM" id="MobiDB-lite"/>
    </source>
</evidence>
<evidence type="ECO:0000256" key="1">
    <source>
        <dbReference type="ARBA" id="ARBA00023186"/>
    </source>
</evidence>
<dbReference type="InterPro" id="IPR051938">
    <property type="entry name" value="Apopto_cytoskel_mod"/>
</dbReference>
<comment type="caution">
    <text evidence="4">The sequence shown here is derived from an EMBL/GenBank/DDBJ whole genome shotgun (WGS) entry which is preliminary data.</text>
</comment>
<keyword evidence="5" id="KW-1185">Reference proteome</keyword>
<reference evidence="4 5" key="1">
    <citation type="submission" date="2020-01" db="EMBL/GenBank/DDBJ databases">
        <authorList>
            <consortium name="DOE Joint Genome Institute"/>
            <person name="Haridas S."/>
            <person name="Albert R."/>
            <person name="Binder M."/>
            <person name="Bloem J."/>
            <person name="Labutti K."/>
            <person name="Salamov A."/>
            <person name="Andreopoulos B."/>
            <person name="Baker S.E."/>
            <person name="Barry K."/>
            <person name="Bills G."/>
            <person name="Bluhm B.H."/>
            <person name="Cannon C."/>
            <person name="Castanera R."/>
            <person name="Culley D.E."/>
            <person name="Daum C."/>
            <person name="Ezra D."/>
            <person name="Gonzalez J.B."/>
            <person name="Henrissat B."/>
            <person name="Kuo A."/>
            <person name="Liang C."/>
            <person name="Lipzen A."/>
            <person name="Lutzoni F."/>
            <person name="Magnuson J."/>
            <person name="Mondo S."/>
            <person name="Nolan M."/>
            <person name="Ohm R."/>
            <person name="Pangilinan J."/>
            <person name="Park H.-J.H."/>
            <person name="Ramirez L."/>
            <person name="Alfaro M."/>
            <person name="Sun H."/>
            <person name="Tritt A."/>
            <person name="Yoshinaga Y."/>
            <person name="Zwiers L.-H.L."/>
            <person name="Turgeon B.G."/>
            <person name="Goodwin S.B."/>
            <person name="Spatafora J.W."/>
            <person name="Crous P.W."/>
            <person name="Grigoriev I.V."/>
        </authorList>
    </citation>
    <scope>NUCLEOTIDE SEQUENCE [LARGE SCALE GENOMIC DNA]</scope>
    <source>
        <strain evidence="4 5">CBS 611.86</strain>
    </source>
</reference>
<dbReference type="Gene3D" id="1.10.287.110">
    <property type="entry name" value="DnaJ domain"/>
    <property type="match status" value="1"/>
</dbReference>
<dbReference type="AlphaFoldDB" id="A0A7C8I768"/>
<dbReference type="CDD" id="cd06257">
    <property type="entry name" value="DnaJ"/>
    <property type="match status" value="1"/>
</dbReference>
<proteinExistence type="predicted"/>
<keyword evidence="1" id="KW-0143">Chaperone</keyword>
<dbReference type="PANTHER" id="PTHR44145:SF3">
    <property type="entry name" value="DNAJ HOMOLOG SUBFAMILY A MEMBER 3, MITOCHONDRIAL"/>
    <property type="match status" value="1"/>
</dbReference>
<name>A0A7C8I768_9PLEO</name>
<dbReference type="EMBL" id="JAADJZ010000009">
    <property type="protein sequence ID" value="KAF2872389.1"/>
    <property type="molecule type" value="Genomic_DNA"/>
</dbReference>
<gene>
    <name evidence="4" type="ORF">BDV95DRAFT_382485</name>
</gene>
<dbReference type="InterPro" id="IPR036869">
    <property type="entry name" value="J_dom_sf"/>
</dbReference>
<dbReference type="InterPro" id="IPR001623">
    <property type="entry name" value="DnaJ_domain"/>
</dbReference>
<evidence type="ECO:0000313" key="4">
    <source>
        <dbReference type="EMBL" id="KAF2872389.1"/>
    </source>
</evidence>
<dbReference type="Pfam" id="PF00226">
    <property type="entry name" value="DnaJ"/>
    <property type="match status" value="1"/>
</dbReference>
<feature type="domain" description="J" evidence="3">
    <location>
        <begin position="58"/>
        <end position="123"/>
    </location>
</feature>
<dbReference type="PROSITE" id="PS50076">
    <property type="entry name" value="DNAJ_2"/>
    <property type="match status" value="1"/>
</dbReference>
<sequence length="298" mass="33120">MPLRFEHILQPRPHWICQPCLARQNRFTVRPRHRLPLPQPASAFHTTSPNRSDNAVLTHYETLQIAPTASPADIKRQFFTLSKRHHPDKNPHDPTASTRFVAISEAYHVLSVPEKRAKYDAQLGPSLPRGGADYPRGSYSSASFAGSRPATGLNKKRGTFRGPPPSFYKTGGYGAHGAKRAEHAYQDSAHSASREGGTESYGDFGAGFGPGQKGQGHEVPHFDDRKHKETHDHVHDHIYARRHRERSRRELDEEIDRGGHIMNFILVAGAVGLIGLSAKILTDRNEGVNRLKKSDGSS</sequence>
<dbReference type="OrthoDB" id="10250354at2759"/>
<dbReference type="PANTHER" id="PTHR44145">
    <property type="entry name" value="DNAJ HOMOLOG SUBFAMILY A MEMBER 3, MITOCHONDRIAL"/>
    <property type="match status" value="1"/>
</dbReference>
<feature type="region of interest" description="Disordered" evidence="2">
    <location>
        <begin position="141"/>
        <end position="166"/>
    </location>
</feature>
<organism evidence="4 5">
    <name type="scientific">Massariosphaeria phaeospora</name>
    <dbReference type="NCBI Taxonomy" id="100035"/>
    <lineage>
        <taxon>Eukaryota</taxon>
        <taxon>Fungi</taxon>
        <taxon>Dikarya</taxon>
        <taxon>Ascomycota</taxon>
        <taxon>Pezizomycotina</taxon>
        <taxon>Dothideomycetes</taxon>
        <taxon>Pleosporomycetidae</taxon>
        <taxon>Pleosporales</taxon>
        <taxon>Pleosporales incertae sedis</taxon>
        <taxon>Massariosphaeria</taxon>
    </lineage>
</organism>